<organism evidence="1 2">
    <name type="scientific">Canibacter oris</name>
    <dbReference type="NCBI Taxonomy" id="1365628"/>
    <lineage>
        <taxon>Bacteria</taxon>
        <taxon>Bacillati</taxon>
        <taxon>Actinomycetota</taxon>
        <taxon>Actinomycetes</taxon>
        <taxon>Micrococcales</taxon>
        <taxon>Microbacteriaceae</taxon>
        <taxon>Canibacter</taxon>
    </lineage>
</organism>
<dbReference type="RefSeq" id="WP_183304738.1">
    <property type="nucleotide sequence ID" value="NZ_JACIFD010000009.1"/>
</dbReference>
<comment type="caution">
    <text evidence="1">The sequence shown here is derived from an EMBL/GenBank/DDBJ whole genome shotgun (WGS) entry which is preliminary data.</text>
</comment>
<dbReference type="AlphaFoldDB" id="A0A840DRE7"/>
<evidence type="ECO:0000313" key="2">
    <source>
        <dbReference type="Proteomes" id="UP000571183"/>
    </source>
</evidence>
<dbReference type="EMBL" id="JACIFD010000009">
    <property type="protein sequence ID" value="MBB4071736.1"/>
    <property type="molecule type" value="Genomic_DNA"/>
</dbReference>
<sequence length="87" mass="9894">MNSFPSAADRDAAKRAALQRDETLVAADFTFKTRNLSTAEKAAAVAALAALRTAENKLLKKRERIERDPWRRSQRAQRRIEEFFDGT</sequence>
<proteinExistence type="predicted"/>
<reference evidence="1" key="1">
    <citation type="submission" date="2020-08" db="EMBL/GenBank/DDBJ databases">
        <title>Sequencing the genomes of 1000 actinobacteria strains.</title>
        <authorList>
            <person name="Klenk H.-P."/>
        </authorList>
    </citation>
    <scope>NUCLEOTIDE SEQUENCE [LARGE SCALE GENOMIC DNA]</scope>
    <source>
        <strain evidence="1">DSM 27064</strain>
    </source>
</reference>
<evidence type="ECO:0000313" key="1">
    <source>
        <dbReference type="EMBL" id="MBB4071736.1"/>
    </source>
</evidence>
<accession>A0A840DRE7</accession>
<keyword evidence="2" id="KW-1185">Reference proteome</keyword>
<gene>
    <name evidence="1" type="ORF">F5897_001050</name>
</gene>
<dbReference type="Proteomes" id="UP000571183">
    <property type="component" value="Unassembled WGS sequence"/>
</dbReference>
<protein>
    <submittedName>
        <fullName evidence="1">Uncharacterized protein</fullName>
    </submittedName>
</protein>
<name>A0A840DRE7_9MICO</name>